<dbReference type="SMART" id="SM00530">
    <property type="entry name" value="HTH_XRE"/>
    <property type="match status" value="1"/>
</dbReference>
<feature type="domain" description="HTH cro/C1-type" evidence="2">
    <location>
        <begin position="24"/>
        <end position="78"/>
    </location>
</feature>
<dbReference type="GO" id="GO:0003677">
    <property type="term" value="F:DNA binding"/>
    <property type="evidence" value="ECO:0007669"/>
    <property type="project" value="UniProtKB-KW"/>
</dbReference>
<dbReference type="OrthoDB" id="9814751at2"/>
<sequence>MSTSFERAETDLKTKALRLLASDIRRLRKARGLTLAGLASQLGRSVGWLSQVERGISLPSVADLRALANHFKVPVSFFLTPAASDEKELQVVVRADKRRKLVSGQPRVLEELLSPNLGGRFEIICCEFAGNTPLPQPRKRAAEEAGYVVSGALDIEVTGKWYELSAGDSFRVRGETLRWRNPHEEPAIVVWVVSPPVY</sequence>
<dbReference type="InterPro" id="IPR001387">
    <property type="entry name" value="Cro/C1-type_HTH"/>
</dbReference>
<dbReference type="InterPro" id="IPR011051">
    <property type="entry name" value="RmlC_Cupin_sf"/>
</dbReference>
<dbReference type="Gene3D" id="1.10.260.40">
    <property type="entry name" value="lambda repressor-like DNA-binding domains"/>
    <property type="match status" value="1"/>
</dbReference>
<dbReference type="InterPro" id="IPR013096">
    <property type="entry name" value="Cupin_2"/>
</dbReference>
<dbReference type="InterPro" id="IPR010982">
    <property type="entry name" value="Lambda_DNA-bd_dom_sf"/>
</dbReference>
<gene>
    <name evidence="3" type="ordered locus">Meso_1480</name>
</gene>
<proteinExistence type="predicted"/>
<dbReference type="InterPro" id="IPR050807">
    <property type="entry name" value="TransReg_Diox_bact_type"/>
</dbReference>
<evidence type="ECO:0000313" key="3">
    <source>
        <dbReference type="EMBL" id="ABG62876.1"/>
    </source>
</evidence>
<evidence type="ECO:0000256" key="1">
    <source>
        <dbReference type="ARBA" id="ARBA00023125"/>
    </source>
</evidence>
<dbReference type="GO" id="GO:0005829">
    <property type="term" value="C:cytosol"/>
    <property type="evidence" value="ECO:0007669"/>
    <property type="project" value="TreeGrafter"/>
</dbReference>
<name>Q11I99_CHESB</name>
<dbReference type="PANTHER" id="PTHR46797:SF2">
    <property type="entry name" value="TRANSCRIPTIONAL REGULATOR"/>
    <property type="match status" value="1"/>
</dbReference>
<dbReference type="HOGENOM" id="CLU_085376_1_1_5"/>
<evidence type="ECO:0000259" key="2">
    <source>
        <dbReference type="PROSITE" id="PS50943"/>
    </source>
</evidence>
<dbReference type="SUPFAM" id="SSF47413">
    <property type="entry name" value="lambda repressor-like DNA-binding domains"/>
    <property type="match status" value="1"/>
</dbReference>
<reference evidence="3" key="1">
    <citation type="submission" date="2006-06" db="EMBL/GenBank/DDBJ databases">
        <title>Complete sequence of chromosome of Chelativorans sp. BNC1.</title>
        <authorList>
            <consortium name="US DOE Joint Genome Institute"/>
            <person name="Copeland A."/>
            <person name="Lucas S."/>
            <person name="Lapidus A."/>
            <person name="Barry K."/>
            <person name="Detter J.C."/>
            <person name="Glavina del Rio T."/>
            <person name="Hammon N."/>
            <person name="Israni S."/>
            <person name="Dalin E."/>
            <person name="Tice H."/>
            <person name="Pitluck S."/>
            <person name="Chertkov O."/>
            <person name="Brettin T."/>
            <person name="Bruce D."/>
            <person name="Han C."/>
            <person name="Tapia R."/>
            <person name="Gilna P."/>
            <person name="Schmutz J."/>
            <person name="Larimer F."/>
            <person name="Land M."/>
            <person name="Hauser L."/>
            <person name="Kyrpides N."/>
            <person name="Mikhailova N."/>
            <person name="Richardson P."/>
        </authorList>
    </citation>
    <scope>NUCLEOTIDE SEQUENCE</scope>
    <source>
        <strain evidence="3">BNC1</strain>
    </source>
</reference>
<dbReference type="Pfam" id="PF13560">
    <property type="entry name" value="HTH_31"/>
    <property type="match status" value="1"/>
</dbReference>
<dbReference type="GO" id="GO:0003700">
    <property type="term" value="F:DNA-binding transcription factor activity"/>
    <property type="evidence" value="ECO:0007669"/>
    <property type="project" value="TreeGrafter"/>
</dbReference>
<dbReference type="eggNOG" id="COG1396">
    <property type="taxonomic scope" value="Bacteria"/>
</dbReference>
<dbReference type="STRING" id="266779.Meso_1480"/>
<dbReference type="InterPro" id="IPR014710">
    <property type="entry name" value="RmlC-like_jellyroll"/>
</dbReference>
<accession>Q11I99</accession>
<dbReference type="EMBL" id="CP000390">
    <property type="protein sequence ID" value="ABG62876.1"/>
    <property type="molecule type" value="Genomic_DNA"/>
</dbReference>
<dbReference type="Gene3D" id="2.60.120.10">
    <property type="entry name" value="Jelly Rolls"/>
    <property type="match status" value="1"/>
</dbReference>
<dbReference type="CDD" id="cd02209">
    <property type="entry name" value="cupin_XRE_C"/>
    <property type="match status" value="1"/>
</dbReference>
<dbReference type="Pfam" id="PF07883">
    <property type="entry name" value="Cupin_2"/>
    <property type="match status" value="1"/>
</dbReference>
<protein>
    <submittedName>
        <fullName evidence="3">Transcriptional regulator, XRE family</fullName>
    </submittedName>
</protein>
<dbReference type="PROSITE" id="PS50943">
    <property type="entry name" value="HTH_CROC1"/>
    <property type="match status" value="1"/>
</dbReference>
<dbReference type="SUPFAM" id="SSF51182">
    <property type="entry name" value="RmlC-like cupins"/>
    <property type="match status" value="1"/>
</dbReference>
<organism evidence="3">
    <name type="scientific">Chelativorans sp. (strain BNC1)</name>
    <dbReference type="NCBI Taxonomy" id="266779"/>
    <lineage>
        <taxon>Bacteria</taxon>
        <taxon>Pseudomonadati</taxon>
        <taxon>Pseudomonadota</taxon>
        <taxon>Alphaproteobacteria</taxon>
        <taxon>Hyphomicrobiales</taxon>
        <taxon>Phyllobacteriaceae</taxon>
        <taxon>Chelativorans</taxon>
    </lineage>
</organism>
<keyword evidence="1" id="KW-0238">DNA-binding</keyword>
<dbReference type="KEGG" id="mes:Meso_1480"/>
<dbReference type="CDD" id="cd00093">
    <property type="entry name" value="HTH_XRE"/>
    <property type="match status" value="1"/>
</dbReference>
<dbReference type="AlphaFoldDB" id="Q11I99"/>
<dbReference type="PANTHER" id="PTHR46797">
    <property type="entry name" value="HTH-TYPE TRANSCRIPTIONAL REGULATOR"/>
    <property type="match status" value="1"/>
</dbReference>